<feature type="domain" description="YhcG PDDEXK nuclease" evidence="2">
    <location>
        <begin position="284"/>
        <end position="435"/>
    </location>
</feature>
<organism evidence="3 4">
    <name type="scientific">Parabacteroides distasonis</name>
    <dbReference type="NCBI Taxonomy" id="823"/>
    <lineage>
        <taxon>Bacteria</taxon>
        <taxon>Pseudomonadati</taxon>
        <taxon>Bacteroidota</taxon>
        <taxon>Bacteroidia</taxon>
        <taxon>Bacteroidales</taxon>
        <taxon>Tannerellaceae</taxon>
        <taxon>Parabacteroides</taxon>
    </lineage>
</organism>
<dbReference type="Gene3D" id="3.40.1350.10">
    <property type="match status" value="1"/>
</dbReference>
<dbReference type="AlphaFoldDB" id="A0A8D9L109"/>
<comment type="caution">
    <text evidence="3">The sequence shown here is derived from an EMBL/GenBank/DDBJ whole genome shotgun (WGS) entry which is preliminary data.</text>
</comment>
<dbReference type="InterPro" id="IPR013762">
    <property type="entry name" value="Integrase-like_cat_sf"/>
</dbReference>
<dbReference type="Pfam" id="PF06250">
    <property type="entry name" value="YhcG_C"/>
    <property type="match status" value="1"/>
</dbReference>
<gene>
    <name evidence="3" type="ORF">ERS852380_00074</name>
</gene>
<protein>
    <submittedName>
        <fullName evidence="3">Uncharacterized conserved protein</fullName>
    </submittedName>
</protein>
<dbReference type="SUPFAM" id="SSF56349">
    <property type="entry name" value="DNA breaking-rejoining enzymes"/>
    <property type="match status" value="1"/>
</dbReference>
<dbReference type="PANTHER" id="PTHR30547:SF5">
    <property type="entry name" value="NUCLEASE YHCG-RELATED"/>
    <property type="match status" value="1"/>
</dbReference>
<dbReference type="InterPro" id="IPR011010">
    <property type="entry name" value="DNA_brk_join_enz"/>
</dbReference>
<dbReference type="Gene3D" id="1.10.443.10">
    <property type="entry name" value="Intergrase catalytic core"/>
    <property type="match status" value="1"/>
</dbReference>
<dbReference type="GO" id="GO:0006310">
    <property type="term" value="P:DNA recombination"/>
    <property type="evidence" value="ECO:0007669"/>
    <property type="project" value="UniProtKB-KW"/>
</dbReference>
<dbReference type="InterPro" id="IPR011856">
    <property type="entry name" value="tRNA_endonuc-like_dom_sf"/>
</dbReference>
<name>A0A8D9L109_PARDI</name>
<accession>A0A8D9L109</accession>
<dbReference type="GO" id="GO:0003677">
    <property type="term" value="F:DNA binding"/>
    <property type="evidence" value="ECO:0007669"/>
    <property type="project" value="InterPro"/>
</dbReference>
<dbReference type="EMBL" id="CYYK01000001">
    <property type="protein sequence ID" value="CUN34812.1"/>
    <property type="molecule type" value="Genomic_DNA"/>
</dbReference>
<dbReference type="InterPro" id="IPR053148">
    <property type="entry name" value="PD-DEXK-like_domain"/>
</dbReference>
<dbReference type="InterPro" id="IPR009362">
    <property type="entry name" value="YhcG_C"/>
</dbReference>
<proteinExistence type="predicted"/>
<sequence length="443" mass="51788">MVLFVDYLQSRSVGEGAKSIYQRFKKVIRYAIEHDVILKDPCKEVICKVDDQMLRKDVLSLEEIQALINCHYENENPMVRRAFIFCLYCGLRFCDVKDLTYKNVDYSNKLLKFEQNGEDRAAYGEQLLKKLEKRLNTKGLNERRFREFRRLYLVYPQLKEEVLGYVMSGSGIRRLPTAEFETEIRRSVTAKLQVVSEIANNDWKLAAEKLFNRLSSTHLNAISAIDNPIKRAFYEMETIRGCWTVKELERQIDSLYYERSGLSKNKEALSALVQQQAVQLQPANVINTPLTLEFLGLNERALVTENDLEQAILDNLQKFLLEMGHGFCFEARQKRILIDEDYFFADLVFYHRILKCHVIVDLKIDKFHHEYASQLNMYLNYFKAEVMQPDDNPPIGILLCTEKGDTLVRYATAGLDPNIFVQKYKIQLPSEEEFKRFLSKEIG</sequence>
<dbReference type="GO" id="GO:0015074">
    <property type="term" value="P:DNA integration"/>
    <property type="evidence" value="ECO:0007669"/>
    <property type="project" value="InterPro"/>
</dbReference>
<evidence type="ECO:0000256" key="1">
    <source>
        <dbReference type="ARBA" id="ARBA00023172"/>
    </source>
</evidence>
<dbReference type="Proteomes" id="UP000095455">
    <property type="component" value="Unassembled WGS sequence"/>
</dbReference>
<evidence type="ECO:0000313" key="4">
    <source>
        <dbReference type="Proteomes" id="UP000095455"/>
    </source>
</evidence>
<evidence type="ECO:0000313" key="3">
    <source>
        <dbReference type="EMBL" id="CUN34812.1"/>
    </source>
</evidence>
<keyword evidence="1" id="KW-0233">DNA recombination</keyword>
<reference evidence="3 4" key="1">
    <citation type="submission" date="2015-09" db="EMBL/GenBank/DDBJ databases">
        <authorList>
            <consortium name="Pathogen Informatics"/>
        </authorList>
    </citation>
    <scope>NUCLEOTIDE SEQUENCE [LARGE SCALE GENOMIC DNA]</scope>
    <source>
        <strain evidence="3 4">2789STDY5608822</strain>
    </source>
</reference>
<evidence type="ECO:0000259" key="2">
    <source>
        <dbReference type="Pfam" id="PF06250"/>
    </source>
</evidence>
<dbReference type="PANTHER" id="PTHR30547">
    <property type="entry name" value="UNCHARACTERIZED PROTEIN YHCG-RELATED"/>
    <property type="match status" value="1"/>
</dbReference>